<evidence type="ECO:0000313" key="4">
    <source>
        <dbReference type="Proteomes" id="UP000033664"/>
    </source>
</evidence>
<dbReference type="InterPro" id="IPR015421">
    <property type="entry name" value="PyrdxlP-dep_Trfase_major"/>
</dbReference>
<keyword evidence="1" id="KW-0663">Pyridoxal phosphate</keyword>
<dbReference type="PANTHER" id="PTHR43586">
    <property type="entry name" value="CYSTEINE DESULFURASE"/>
    <property type="match status" value="1"/>
</dbReference>
<proteinExistence type="predicted"/>
<dbReference type="eggNOG" id="COG0520">
    <property type="taxonomic scope" value="Bacteria"/>
</dbReference>
<evidence type="ECO:0000259" key="2">
    <source>
        <dbReference type="Pfam" id="PF00266"/>
    </source>
</evidence>
<dbReference type="EMBL" id="JXXZ01000002">
    <property type="protein sequence ID" value="KJZ01663.1"/>
    <property type="molecule type" value="Genomic_DNA"/>
</dbReference>
<dbReference type="NCBIfam" id="TIGR01976">
    <property type="entry name" value="am_tr_V_VC1184"/>
    <property type="match status" value="1"/>
</dbReference>
<dbReference type="InterPro" id="IPR015422">
    <property type="entry name" value="PyrdxlP-dep_Trfase_small"/>
</dbReference>
<dbReference type="Gene3D" id="3.90.1150.10">
    <property type="entry name" value="Aspartate Aminotransferase, domain 1"/>
    <property type="match status" value="1"/>
</dbReference>
<dbReference type="Gene3D" id="3.40.640.10">
    <property type="entry name" value="Type I PLP-dependent aspartate aminotransferase-like (Major domain)"/>
    <property type="match status" value="1"/>
</dbReference>
<comment type="caution">
    <text evidence="3">The sequence shown here is derived from an EMBL/GenBank/DDBJ whole genome shotgun (WGS) entry which is preliminary data.</text>
</comment>
<dbReference type="GeneID" id="58227167"/>
<evidence type="ECO:0000313" key="3">
    <source>
        <dbReference type="EMBL" id="KJZ01663.1"/>
    </source>
</evidence>
<dbReference type="InterPro" id="IPR000192">
    <property type="entry name" value="Aminotrans_V_dom"/>
</dbReference>
<dbReference type="Pfam" id="PF00266">
    <property type="entry name" value="Aminotran_5"/>
    <property type="match status" value="1"/>
</dbReference>
<name>A0A0F4PTP7_9GAMM</name>
<dbReference type="InterPro" id="IPR015424">
    <property type="entry name" value="PyrdxlP-dep_Trfase"/>
</dbReference>
<protein>
    <submittedName>
        <fullName evidence="3">Cysteine desulfurase</fullName>
    </submittedName>
</protein>
<feature type="domain" description="Aminotransferase class V" evidence="2">
    <location>
        <begin position="23"/>
        <end position="402"/>
    </location>
</feature>
<reference evidence="3 4" key="1">
    <citation type="journal article" date="2015" name="BMC Genomics">
        <title>Genome mining reveals unlocked bioactive potential of marine Gram-negative bacteria.</title>
        <authorList>
            <person name="Machado H."/>
            <person name="Sonnenschein E.C."/>
            <person name="Melchiorsen J."/>
            <person name="Gram L."/>
        </authorList>
    </citation>
    <scope>NUCLEOTIDE SEQUENCE [LARGE SCALE GENOMIC DNA]</scope>
    <source>
        <strain evidence="3 4">S3137</strain>
    </source>
</reference>
<dbReference type="PATRIC" id="fig|151081.8.peg.1488"/>
<dbReference type="PANTHER" id="PTHR43586:SF21">
    <property type="entry name" value="PYRIDOXAL PHOSPHATE (PLP)-DEPENDENT ASPARTATE AMINOTRANSFERASE SUPERFAMILY"/>
    <property type="match status" value="1"/>
</dbReference>
<dbReference type="AlphaFoldDB" id="A0A0F4PTP7"/>
<dbReference type="InterPro" id="IPR011340">
    <property type="entry name" value="Cys_dSase-rel"/>
</dbReference>
<dbReference type="Proteomes" id="UP000033664">
    <property type="component" value="Unassembled WGS sequence"/>
</dbReference>
<dbReference type="OrthoDB" id="7592443at2"/>
<sequence>MNLTELRQQFPALMQQVDGQSPIFFDGPGGAQVPQSVLDAMSSYLGHYNANLGGAFFSSDKTVAVMSAARQAVADLLNSPSPEQIVFGANMTSLTFSFSRALARDWQASDEIIVTNADHYSNVSSWVQAAEDKGARVHALRVNEQDCTLDMAHFEQLLNDNTKLVAVTYASNTTGSINDIKRIIELAHQHGALVYVDAVHYAPHELIDVQALDCDFLACSAYKFFGPHVGIVYGKRAHLEHFTPYKVAPAKDVVPGRWETGTQSFEGLAGVTAAIEYIASLSGLDASTPRRQRLQVAFANSKEHEMALSRHFLTRLAEFPQITLYGISDVERVQQRTPTFALTIAGFEPRQISEFLGQHHLCVWDGNFYAQGLCEQLGVMDKGGVVRIGCMHYNSIAEIDRLFELLATLINNA</sequence>
<accession>A0A0F4PTP7</accession>
<organism evidence="3 4">
    <name type="scientific">Pseudoalteromonas ruthenica</name>
    <dbReference type="NCBI Taxonomy" id="151081"/>
    <lineage>
        <taxon>Bacteria</taxon>
        <taxon>Pseudomonadati</taxon>
        <taxon>Pseudomonadota</taxon>
        <taxon>Gammaproteobacteria</taxon>
        <taxon>Alteromonadales</taxon>
        <taxon>Pseudoalteromonadaceae</taxon>
        <taxon>Pseudoalteromonas</taxon>
    </lineage>
</organism>
<dbReference type="SUPFAM" id="SSF53383">
    <property type="entry name" value="PLP-dependent transferases"/>
    <property type="match status" value="1"/>
</dbReference>
<dbReference type="RefSeq" id="WP_045979112.1">
    <property type="nucleotide sequence ID" value="NZ_JXXY01000006.1"/>
</dbReference>
<keyword evidence="4" id="KW-1185">Reference proteome</keyword>
<gene>
    <name evidence="3" type="ORF">TW72_01550</name>
</gene>
<evidence type="ECO:0000256" key="1">
    <source>
        <dbReference type="ARBA" id="ARBA00022898"/>
    </source>
</evidence>